<sequence length="629" mass="72195">MAARLEQYRDSCQDLVVYGVGFGSKYTEFTRATADMDESVCSFHFVLPEDVDAIGTLRAKNQIIVPVNVTNMPYQHMRRNVKIFKMSPLDLFPWADRVIWRDTKLLPKKILPSSYMSYFNDTIQSFNACVSFVSLPVHDSSMGQQVEDLAFAEYLAHCDAVVASAVHRPTVSDGIETVIRQCQLTLQHYRHEIRINGTKFLDRSLIDGAFIVFDQRSSRCRKYSGDLMCSWLDEVHCFSDRDQVSFGRALDVSGARQSEKLPNGDQVFFQDNLPAVHLARSDCHWYFQKLDTCYDTRYEKLKVAVVIAGKYERFVFNSTMHHLLAPLVRQSHAVDFFLSLTVGTTPTHRFPGTFLPDVLLENKTGKVLEQVIAEQVHRTGAFLRTLRVSKPLDLATQPLIREKWQQLEQKYPGQDPLALFPVLDVRNDDARKRNAVGNQNLLRLYRAIEDLWESLIEQERVSGSQYDYVMFWRDDALWIRDLYLNGIIARYGDVFLPSCDKRDPPLHPLEVNDHGLITRRAVAEVFGRYFSGFFQFDVDACVANLANDFTEELKGGCSAEMMLKWTADTHNITITKLGQRHMPFQRFARVQMMNGSITECFYEYCQSRYDGLIFGSKHANTKTCLALGV</sequence>
<keyword evidence="2" id="KW-1185">Reference proteome</keyword>
<name>A0A1Z5KCF4_FISSO</name>
<evidence type="ECO:0000313" key="2">
    <source>
        <dbReference type="Proteomes" id="UP000198406"/>
    </source>
</evidence>
<dbReference type="AlphaFoldDB" id="A0A1Z5KCF4"/>
<accession>A0A1Z5KCF4</accession>
<dbReference type="InParanoid" id="A0A1Z5KCF4"/>
<evidence type="ECO:0000313" key="1">
    <source>
        <dbReference type="EMBL" id="GAX23943.1"/>
    </source>
</evidence>
<dbReference type="OrthoDB" id="37140at2759"/>
<proteinExistence type="predicted"/>
<dbReference type="Proteomes" id="UP000198406">
    <property type="component" value="Unassembled WGS sequence"/>
</dbReference>
<dbReference type="EMBL" id="BDSP01000204">
    <property type="protein sequence ID" value="GAX23943.1"/>
    <property type="molecule type" value="Genomic_DNA"/>
</dbReference>
<comment type="caution">
    <text evidence="1">The sequence shown here is derived from an EMBL/GenBank/DDBJ whole genome shotgun (WGS) entry which is preliminary data.</text>
</comment>
<gene>
    <name evidence="1" type="ORF">FisN_20Hu151</name>
</gene>
<organism evidence="1 2">
    <name type="scientific">Fistulifera solaris</name>
    <name type="common">Oleaginous diatom</name>
    <dbReference type="NCBI Taxonomy" id="1519565"/>
    <lineage>
        <taxon>Eukaryota</taxon>
        <taxon>Sar</taxon>
        <taxon>Stramenopiles</taxon>
        <taxon>Ochrophyta</taxon>
        <taxon>Bacillariophyta</taxon>
        <taxon>Bacillariophyceae</taxon>
        <taxon>Bacillariophycidae</taxon>
        <taxon>Naviculales</taxon>
        <taxon>Naviculaceae</taxon>
        <taxon>Fistulifera</taxon>
    </lineage>
</organism>
<reference evidence="1 2" key="1">
    <citation type="journal article" date="2015" name="Plant Cell">
        <title>Oil accumulation by the oleaginous diatom Fistulifera solaris as revealed by the genome and transcriptome.</title>
        <authorList>
            <person name="Tanaka T."/>
            <person name="Maeda Y."/>
            <person name="Veluchamy A."/>
            <person name="Tanaka M."/>
            <person name="Abida H."/>
            <person name="Marechal E."/>
            <person name="Bowler C."/>
            <person name="Muto M."/>
            <person name="Sunaga Y."/>
            <person name="Tanaka M."/>
            <person name="Yoshino T."/>
            <person name="Taniguchi T."/>
            <person name="Fukuda Y."/>
            <person name="Nemoto M."/>
            <person name="Matsumoto M."/>
            <person name="Wong P.S."/>
            <person name="Aburatani S."/>
            <person name="Fujibuchi W."/>
        </authorList>
    </citation>
    <scope>NUCLEOTIDE SEQUENCE [LARGE SCALE GENOMIC DNA]</scope>
    <source>
        <strain evidence="1 2">JPCC DA0580</strain>
    </source>
</reference>
<protein>
    <submittedName>
        <fullName evidence="1">Uncharacterized protein</fullName>
    </submittedName>
</protein>